<dbReference type="Proteomes" id="UP000663844">
    <property type="component" value="Unassembled WGS sequence"/>
</dbReference>
<sequence length="158" mass="17994">MASSSNNNWIDTSVLPADILSLRDDGFFEVVERLVGKTVVDLIRIQAIDNVRIFMLVPDILQVLHLQSAELDPIKKRVTFLLYNQNFVVKCGIKTSIKYLRDLFEAKLNEYHNNEQDNDIDNEDNISISSDNNVPIGQKRSASLLSSGKTTTTKRRRQ</sequence>
<feature type="region of interest" description="Disordered" evidence="1">
    <location>
        <begin position="130"/>
        <end position="158"/>
    </location>
</feature>
<gene>
    <name evidence="2" type="ORF">JYZ213_LOCUS31822</name>
    <name evidence="3" type="ORF">OXD698_LOCUS4162</name>
</gene>
<comment type="caution">
    <text evidence="3">The sequence shown here is derived from an EMBL/GenBank/DDBJ whole genome shotgun (WGS) entry which is preliminary data.</text>
</comment>
<accession>A0A818KGP0</accession>
<dbReference type="EMBL" id="CAJNOG010000549">
    <property type="protein sequence ID" value="CAF1291921.1"/>
    <property type="molecule type" value="Genomic_DNA"/>
</dbReference>
<evidence type="ECO:0000313" key="3">
    <source>
        <dbReference type="EMBL" id="CAF3555784.1"/>
    </source>
</evidence>
<dbReference type="Proteomes" id="UP000663845">
    <property type="component" value="Unassembled WGS sequence"/>
</dbReference>
<name>A0A818KGP0_9BILA</name>
<proteinExistence type="predicted"/>
<protein>
    <submittedName>
        <fullName evidence="3">Uncharacterized protein</fullName>
    </submittedName>
</protein>
<evidence type="ECO:0000313" key="2">
    <source>
        <dbReference type="EMBL" id="CAF1291921.1"/>
    </source>
</evidence>
<organism evidence="3 4">
    <name type="scientific">Adineta steineri</name>
    <dbReference type="NCBI Taxonomy" id="433720"/>
    <lineage>
        <taxon>Eukaryota</taxon>
        <taxon>Metazoa</taxon>
        <taxon>Spiralia</taxon>
        <taxon>Gnathifera</taxon>
        <taxon>Rotifera</taxon>
        <taxon>Eurotatoria</taxon>
        <taxon>Bdelloidea</taxon>
        <taxon>Adinetida</taxon>
        <taxon>Adinetidae</taxon>
        <taxon>Adineta</taxon>
    </lineage>
</organism>
<evidence type="ECO:0000256" key="1">
    <source>
        <dbReference type="SAM" id="MobiDB-lite"/>
    </source>
</evidence>
<dbReference type="AlphaFoldDB" id="A0A818KGP0"/>
<evidence type="ECO:0000313" key="4">
    <source>
        <dbReference type="Proteomes" id="UP000663844"/>
    </source>
</evidence>
<dbReference type="EMBL" id="CAJOAZ010000154">
    <property type="protein sequence ID" value="CAF3555784.1"/>
    <property type="molecule type" value="Genomic_DNA"/>
</dbReference>
<reference evidence="3" key="1">
    <citation type="submission" date="2021-02" db="EMBL/GenBank/DDBJ databases">
        <authorList>
            <person name="Nowell W R."/>
        </authorList>
    </citation>
    <scope>NUCLEOTIDE SEQUENCE</scope>
</reference>